<name>A0A6J5UT83_PRUAR</name>
<organism evidence="1 3">
    <name type="scientific">Prunus armeniaca</name>
    <name type="common">Apricot</name>
    <name type="synonym">Armeniaca vulgaris</name>
    <dbReference type="NCBI Taxonomy" id="36596"/>
    <lineage>
        <taxon>Eukaryota</taxon>
        <taxon>Viridiplantae</taxon>
        <taxon>Streptophyta</taxon>
        <taxon>Embryophyta</taxon>
        <taxon>Tracheophyta</taxon>
        <taxon>Spermatophyta</taxon>
        <taxon>Magnoliopsida</taxon>
        <taxon>eudicotyledons</taxon>
        <taxon>Gunneridae</taxon>
        <taxon>Pentapetalae</taxon>
        <taxon>rosids</taxon>
        <taxon>fabids</taxon>
        <taxon>Rosales</taxon>
        <taxon>Rosaceae</taxon>
        <taxon>Amygdaloideae</taxon>
        <taxon>Amygdaleae</taxon>
        <taxon>Prunus</taxon>
    </lineage>
</organism>
<evidence type="ECO:0000313" key="2">
    <source>
        <dbReference type="EMBL" id="CAB4310201.1"/>
    </source>
</evidence>
<keyword evidence="4" id="KW-1185">Reference proteome</keyword>
<dbReference type="AlphaFoldDB" id="A0A6J5UT83"/>
<proteinExistence type="predicted"/>
<dbReference type="EMBL" id="CAEKDK010000005">
    <property type="protein sequence ID" value="CAB4279740.1"/>
    <property type="molecule type" value="Genomic_DNA"/>
</dbReference>
<reference evidence="4" key="1">
    <citation type="journal article" date="2020" name="Genome Biol.">
        <title>Gamete binning: chromosome-level and haplotype-resolved genome assembly enabled by high-throughput single-cell sequencing of gamete genomes.</title>
        <authorList>
            <person name="Campoy J.A."/>
            <person name="Sun H."/>
            <person name="Goel M."/>
            <person name="Jiao W.-B."/>
            <person name="Folz-Donahue K."/>
            <person name="Wang N."/>
            <person name="Rubio M."/>
            <person name="Liu C."/>
            <person name="Kukat C."/>
            <person name="Ruiz D."/>
            <person name="Huettel B."/>
            <person name="Schneeberger K."/>
        </authorList>
    </citation>
    <scope>NUCLEOTIDE SEQUENCE [LARGE SCALE GENOMIC DNA]</scope>
    <source>
        <strain evidence="4">cv. Rojo Pasion</strain>
    </source>
</reference>
<evidence type="ECO:0000313" key="3">
    <source>
        <dbReference type="Proteomes" id="UP000507222"/>
    </source>
</evidence>
<evidence type="ECO:0000313" key="4">
    <source>
        <dbReference type="Proteomes" id="UP000507245"/>
    </source>
</evidence>
<sequence>MTFAKTACSIATSNVPWHKRNKLPCLQMVNRSDSKNSINEIEKYRLTQTKVKIDSTYSKSEYQVEVIESPSPSTLATYIVHLKKPHDRDFSELQDLQSWHQSFAHGDRNREPESIPGSFISKCGHRVCGKNDSKAGKSNRIV</sequence>
<protein>
    <submittedName>
        <fullName evidence="1">Uncharacterized protein</fullName>
    </submittedName>
</protein>
<dbReference type="Proteomes" id="UP000507222">
    <property type="component" value="Unassembled WGS sequence"/>
</dbReference>
<reference evidence="1 3" key="2">
    <citation type="submission" date="2020-05" db="EMBL/GenBank/DDBJ databases">
        <authorList>
            <person name="Campoy J."/>
            <person name="Schneeberger K."/>
            <person name="Spophaly S."/>
        </authorList>
    </citation>
    <scope>NUCLEOTIDE SEQUENCE [LARGE SCALE GENOMIC DNA]</scope>
    <source>
        <strain evidence="1">PruArmRojPasFocal</strain>
    </source>
</reference>
<accession>A0A6J5UT83</accession>
<gene>
    <name evidence="1" type="ORF">CURHAP_LOCUS32273</name>
    <name evidence="2" type="ORF">ORAREDHAP_LOCUS31913</name>
</gene>
<dbReference type="EMBL" id="CAEKKB010000005">
    <property type="protein sequence ID" value="CAB4310201.1"/>
    <property type="molecule type" value="Genomic_DNA"/>
</dbReference>
<dbReference type="Proteomes" id="UP000507245">
    <property type="component" value="Unassembled WGS sequence"/>
</dbReference>
<evidence type="ECO:0000313" key="1">
    <source>
        <dbReference type="EMBL" id="CAB4279740.1"/>
    </source>
</evidence>